<feature type="domain" description="STAS" evidence="6">
    <location>
        <begin position="523"/>
        <end position="632"/>
    </location>
</feature>
<evidence type="ECO:0000256" key="2">
    <source>
        <dbReference type="ARBA" id="ARBA00022692"/>
    </source>
</evidence>
<comment type="subcellular location">
    <subcellularLocation>
        <location evidence="1">Membrane</location>
        <topology evidence="1">Multi-pass membrane protein</topology>
    </subcellularLocation>
</comment>
<feature type="transmembrane region" description="Helical" evidence="5">
    <location>
        <begin position="122"/>
        <end position="142"/>
    </location>
</feature>
<name>A0ABR1JT15_9AGAR</name>
<evidence type="ECO:0000256" key="5">
    <source>
        <dbReference type="SAM" id="Phobius"/>
    </source>
</evidence>
<evidence type="ECO:0000256" key="3">
    <source>
        <dbReference type="ARBA" id="ARBA00022989"/>
    </source>
</evidence>
<dbReference type="InterPro" id="IPR002645">
    <property type="entry name" value="STAS_dom"/>
</dbReference>
<organism evidence="7 8">
    <name type="scientific">Marasmiellus scandens</name>
    <dbReference type="NCBI Taxonomy" id="2682957"/>
    <lineage>
        <taxon>Eukaryota</taxon>
        <taxon>Fungi</taxon>
        <taxon>Dikarya</taxon>
        <taxon>Basidiomycota</taxon>
        <taxon>Agaricomycotina</taxon>
        <taxon>Agaricomycetes</taxon>
        <taxon>Agaricomycetidae</taxon>
        <taxon>Agaricales</taxon>
        <taxon>Marasmiineae</taxon>
        <taxon>Omphalotaceae</taxon>
        <taxon>Marasmiellus</taxon>
    </lineage>
</organism>
<feature type="transmembrane region" description="Helical" evidence="5">
    <location>
        <begin position="154"/>
        <end position="176"/>
    </location>
</feature>
<dbReference type="InterPro" id="IPR052706">
    <property type="entry name" value="Membrane-Transporter-like"/>
</dbReference>
<dbReference type="InterPro" id="IPR011547">
    <property type="entry name" value="SLC26A/SulP_dom"/>
</dbReference>
<evidence type="ECO:0000259" key="6">
    <source>
        <dbReference type="PROSITE" id="PS50801"/>
    </source>
</evidence>
<dbReference type="PROSITE" id="PS50801">
    <property type="entry name" value="STAS"/>
    <property type="match status" value="1"/>
</dbReference>
<keyword evidence="3 5" id="KW-1133">Transmembrane helix</keyword>
<feature type="transmembrane region" description="Helical" evidence="5">
    <location>
        <begin position="196"/>
        <end position="215"/>
    </location>
</feature>
<dbReference type="InterPro" id="IPR036513">
    <property type="entry name" value="STAS_dom_sf"/>
</dbReference>
<feature type="transmembrane region" description="Helical" evidence="5">
    <location>
        <begin position="429"/>
        <end position="462"/>
    </location>
</feature>
<reference evidence="7 8" key="1">
    <citation type="submission" date="2024-01" db="EMBL/GenBank/DDBJ databases">
        <title>A draft genome for the cacao thread blight pathogen Marasmiellus scandens.</title>
        <authorList>
            <person name="Baruah I.K."/>
            <person name="Leung J."/>
            <person name="Bukari Y."/>
            <person name="Amoako-Attah I."/>
            <person name="Meinhardt L.W."/>
            <person name="Bailey B.A."/>
            <person name="Cohen S.P."/>
        </authorList>
    </citation>
    <scope>NUCLEOTIDE SEQUENCE [LARGE SCALE GENOMIC DNA]</scope>
    <source>
        <strain evidence="7 8">GH-19</strain>
    </source>
</reference>
<keyword evidence="2 5" id="KW-0812">Transmembrane</keyword>
<dbReference type="Pfam" id="PF00916">
    <property type="entry name" value="Sulfate_transp"/>
    <property type="match status" value="1"/>
</dbReference>
<dbReference type="PANTHER" id="PTHR43310:SF4">
    <property type="entry name" value="AFR304WP"/>
    <property type="match status" value="1"/>
</dbReference>
<proteinExistence type="predicted"/>
<feature type="transmembrane region" description="Helical" evidence="5">
    <location>
        <begin position="21"/>
        <end position="46"/>
    </location>
</feature>
<dbReference type="Proteomes" id="UP001498398">
    <property type="component" value="Unassembled WGS sequence"/>
</dbReference>
<protein>
    <recommendedName>
        <fullName evidence="6">STAS domain-containing protein</fullName>
    </recommendedName>
</protein>
<keyword evidence="8" id="KW-1185">Reference proteome</keyword>
<feature type="transmembrane region" description="Helical" evidence="5">
    <location>
        <begin position="305"/>
        <end position="327"/>
    </location>
</feature>
<dbReference type="EMBL" id="JBANRG010000006">
    <property type="protein sequence ID" value="KAK7465316.1"/>
    <property type="molecule type" value="Genomic_DNA"/>
</dbReference>
<dbReference type="Gene3D" id="3.30.750.24">
    <property type="entry name" value="STAS domain"/>
    <property type="match status" value="1"/>
</dbReference>
<feature type="transmembrane region" description="Helical" evidence="5">
    <location>
        <begin position="375"/>
        <end position="393"/>
    </location>
</feature>
<evidence type="ECO:0000313" key="7">
    <source>
        <dbReference type="EMBL" id="KAK7465316.1"/>
    </source>
</evidence>
<keyword evidence="4 5" id="KW-0472">Membrane</keyword>
<dbReference type="PANTHER" id="PTHR43310">
    <property type="entry name" value="SULFATE TRANSPORTER YBAR-RELATED"/>
    <property type="match status" value="1"/>
</dbReference>
<accession>A0ABR1JT15</accession>
<gene>
    <name evidence="7" type="ORF">VKT23_005295</name>
</gene>
<comment type="caution">
    <text evidence="7">The sequence shown here is derived from an EMBL/GenBank/DDBJ whole genome shotgun (WGS) entry which is preliminary data.</text>
</comment>
<evidence type="ECO:0000313" key="8">
    <source>
        <dbReference type="Proteomes" id="UP001498398"/>
    </source>
</evidence>
<sequence>MNVVRQRSGRWISNAPGRLYRALPSVVLGTLFNILDAVSTGLLVFPKEDGAGGAFQSMQIQGLSMYILSTILSQLAMTLGGSKFPGALGAMLIEILPFLRGVASDIRSALGDDNPALVPTVFAAYALTSFLTGAVFVLLGMLRLGKLVAYFPQTVLTGAIGAIGVSLFILGLGLTLPEDSPGLSLSNTRSVLFNRQHLPLLAASFFPAFFLSVSVRSQRLNRWTRGAVQNAYYVPVYLSLMPILFWVIVGPQHLDQEGLIKGGWLFRVDSSIKEQGGLGTSWIYWTEFDFGRVEWWAMRNAIENIVLLVVIGVLNLPIYVPALAFTLDVPYDMNHELFGQGVANLLAGATGTMPNILQYSYSVFFTRAEGGRFEAGIVTFLTFILFLTSGLLLPYVPTILASALVLFLGVELTLEAMWESAKTLLFMEYAVVVGTLFACTFIGFAEGFGVGIGAAAALYFVYGVVDTRAREMKWEKWTEMHASQARPLLNSNNASTPTVASIDLESRAILDTLPAFENEDKPVNVLVLSGYVFFASIPSIETKLLKLKGVAPFAIIDMTTVHRLETAVAQCFDRAVRDLGDATQLVICGLEKDSPVEADFKRANVNLAFGNEPLEGKGIRVFSTRPEAVRWCQAQQNSKASIKDESSDIKEDHSTIFNTFCVLFGFDESKNCGEGESEKLSSYASSFRRAGLRFIYSEPGETISHPETESIVFVVDGHVDSVSRGEDLSASTNRHPGRNSLGQTLKLLPRDALRFARERFATPTLQKLTRGAIAKVDRETNLIARERCVTVIVADGQNSDTLMAWAREKVQQ</sequence>
<evidence type="ECO:0000256" key="4">
    <source>
        <dbReference type="ARBA" id="ARBA00023136"/>
    </source>
</evidence>
<evidence type="ECO:0000256" key="1">
    <source>
        <dbReference type="ARBA" id="ARBA00004141"/>
    </source>
</evidence>